<dbReference type="PANTHER" id="PTHR42080:SF1">
    <property type="entry name" value="SRR1-LIKE DOMAIN-CONTAINING PROTEIN"/>
    <property type="match status" value="1"/>
</dbReference>
<dbReference type="GeneID" id="6344126"/>
<accession>B2W7T4</accession>
<evidence type="ECO:0000313" key="3">
    <source>
        <dbReference type="EMBL" id="EDU48792.1"/>
    </source>
</evidence>
<gene>
    <name evidence="3" type="ORF">PTRG_05872</name>
</gene>
<evidence type="ECO:0000256" key="1">
    <source>
        <dbReference type="SAM" id="MobiDB-lite"/>
    </source>
</evidence>
<feature type="compositionally biased region" description="Acidic residues" evidence="1">
    <location>
        <begin position="50"/>
        <end position="60"/>
    </location>
</feature>
<feature type="region of interest" description="Disordered" evidence="1">
    <location>
        <begin position="1"/>
        <end position="62"/>
    </location>
</feature>
<feature type="compositionally biased region" description="Polar residues" evidence="1">
    <location>
        <begin position="1"/>
        <end position="13"/>
    </location>
</feature>
<dbReference type="EMBL" id="DS231619">
    <property type="protein sequence ID" value="EDU48792.1"/>
    <property type="molecule type" value="Genomic_DNA"/>
</dbReference>
<dbReference type="InterPro" id="IPR012942">
    <property type="entry name" value="SRR1-like"/>
</dbReference>
<evidence type="ECO:0000313" key="4">
    <source>
        <dbReference type="Proteomes" id="UP000001471"/>
    </source>
</evidence>
<dbReference type="AlphaFoldDB" id="B2W7T4"/>
<feature type="compositionally biased region" description="Polar residues" evidence="1">
    <location>
        <begin position="22"/>
        <end position="39"/>
    </location>
</feature>
<dbReference type="InParanoid" id="B2W7T4"/>
<evidence type="ECO:0000259" key="2">
    <source>
        <dbReference type="Pfam" id="PF07985"/>
    </source>
</evidence>
<dbReference type="KEGG" id="ptrr:6344126"/>
<proteinExistence type="predicted"/>
<dbReference type="Proteomes" id="UP000001471">
    <property type="component" value="Unassembled WGS sequence"/>
</dbReference>
<feature type="domain" description="SRR1-like" evidence="2">
    <location>
        <begin position="202"/>
        <end position="368"/>
    </location>
</feature>
<sequence>MSSPQSTRENSAHASVDLTDEAVTSLQGLELETQNQLSELENDYYPSNSEESEDSDDEEFERAVSYSVDLVSQEDAVNNAPVYTRSLLEALKTHVNHINQEFLIPPIQRTLKKIYAPGPKGKQPKIWDSCGKTCDNSIQVHYFAPVELYPGFQRLYGSQTRQICLMRRYNRSESSKYANEEEHFTFPYAIATHARLRLRDLFASLAKTHAPITKVICFGLGAINLDKAFYRSSIQHMAMFTIIAALQDEYKKTDASRAGIKLLLQDPNYEIRDHLLLQRLWPGKKEDLVFVSDPDGLLAIDAGMIVASVYLSIQVPLVQIIANLFKGESEAGPAMIIGDKMNVDPAKASYSLQERGAPHVARFLSQRYEKIDSGFEDHGLEDEFGDDVFGKRWMHRNQFYWLNDMELWAKVSREQ</sequence>
<dbReference type="OMA" id="YFAPVEL"/>
<dbReference type="PANTHER" id="PTHR42080">
    <property type="entry name" value="SRR1 DOMAIN-CONTAINING PROTEIN"/>
    <property type="match status" value="1"/>
</dbReference>
<dbReference type="HOGENOM" id="CLU_616977_0_0_1"/>
<name>B2W7T4_PYRTR</name>
<dbReference type="eggNOG" id="ENOG502SF95">
    <property type="taxonomic scope" value="Eukaryota"/>
</dbReference>
<dbReference type="Pfam" id="PF07985">
    <property type="entry name" value="SRR1"/>
    <property type="match status" value="1"/>
</dbReference>
<protein>
    <recommendedName>
        <fullName evidence="2">SRR1-like domain-containing protein</fullName>
    </recommendedName>
</protein>
<reference evidence="4" key="1">
    <citation type="journal article" date="2013" name="G3 (Bethesda)">
        <title>Comparative genomics of a plant-pathogenic fungus, Pyrenophora tritici-repentis, reveals transduplication and the impact of repeat elements on pathogenicity and population divergence.</title>
        <authorList>
            <person name="Manning V.A."/>
            <person name="Pandelova I."/>
            <person name="Dhillon B."/>
            <person name="Wilhelm L.J."/>
            <person name="Goodwin S.B."/>
            <person name="Berlin A.M."/>
            <person name="Figueroa M."/>
            <person name="Freitag M."/>
            <person name="Hane J.K."/>
            <person name="Henrissat B."/>
            <person name="Holman W.H."/>
            <person name="Kodira C.D."/>
            <person name="Martin J."/>
            <person name="Oliver R.P."/>
            <person name="Robbertse B."/>
            <person name="Schackwitz W."/>
            <person name="Schwartz D.C."/>
            <person name="Spatafora J.W."/>
            <person name="Turgeon B.G."/>
            <person name="Yandava C."/>
            <person name="Young S."/>
            <person name="Zhou S."/>
            <person name="Zeng Q."/>
            <person name="Grigoriev I.V."/>
            <person name="Ma L.-J."/>
            <person name="Ciuffetti L.M."/>
        </authorList>
    </citation>
    <scope>NUCLEOTIDE SEQUENCE [LARGE SCALE GENOMIC DNA]</scope>
    <source>
        <strain evidence="4">Pt-1C-BFP</strain>
    </source>
</reference>
<organism evidence="3 4">
    <name type="scientific">Pyrenophora tritici-repentis (strain Pt-1C-BFP)</name>
    <name type="common">Wheat tan spot fungus</name>
    <name type="synonym">Drechslera tritici-repentis</name>
    <dbReference type="NCBI Taxonomy" id="426418"/>
    <lineage>
        <taxon>Eukaryota</taxon>
        <taxon>Fungi</taxon>
        <taxon>Dikarya</taxon>
        <taxon>Ascomycota</taxon>
        <taxon>Pezizomycotina</taxon>
        <taxon>Dothideomycetes</taxon>
        <taxon>Pleosporomycetidae</taxon>
        <taxon>Pleosporales</taxon>
        <taxon>Pleosporineae</taxon>
        <taxon>Pleosporaceae</taxon>
        <taxon>Pyrenophora</taxon>
    </lineage>
</organism>
<dbReference type="OrthoDB" id="5230585at2759"/>